<evidence type="ECO:0000313" key="2">
    <source>
        <dbReference type="EMBL" id="GFO38620.1"/>
    </source>
</evidence>
<gene>
    <name evidence="2" type="ORF">PoB_006512500</name>
</gene>
<sequence>MGEQNLNNGDVKMPAEQRNKWQNGHLDRINLNNGDVKIPAEQRNNSKHQGTRSGVMIVFGMRHSGVVWHCLSRCLYFRQELRDLTIDLVLELGFGPRTSHMVANCPTS</sequence>
<proteinExistence type="predicted"/>
<comment type="caution">
    <text evidence="2">The sequence shown here is derived from an EMBL/GenBank/DDBJ whole genome shotgun (WGS) entry which is preliminary data.</text>
</comment>
<feature type="region of interest" description="Disordered" evidence="1">
    <location>
        <begin position="1"/>
        <end position="23"/>
    </location>
</feature>
<dbReference type="AlphaFoldDB" id="A0AAV4D3A6"/>
<dbReference type="Proteomes" id="UP000735302">
    <property type="component" value="Unassembled WGS sequence"/>
</dbReference>
<name>A0AAV4D3A6_9GAST</name>
<keyword evidence="3" id="KW-1185">Reference proteome</keyword>
<dbReference type="EMBL" id="BLXT01007329">
    <property type="protein sequence ID" value="GFO38620.1"/>
    <property type="molecule type" value="Genomic_DNA"/>
</dbReference>
<evidence type="ECO:0000313" key="3">
    <source>
        <dbReference type="Proteomes" id="UP000735302"/>
    </source>
</evidence>
<evidence type="ECO:0000256" key="1">
    <source>
        <dbReference type="SAM" id="MobiDB-lite"/>
    </source>
</evidence>
<organism evidence="2 3">
    <name type="scientific">Plakobranchus ocellatus</name>
    <dbReference type="NCBI Taxonomy" id="259542"/>
    <lineage>
        <taxon>Eukaryota</taxon>
        <taxon>Metazoa</taxon>
        <taxon>Spiralia</taxon>
        <taxon>Lophotrochozoa</taxon>
        <taxon>Mollusca</taxon>
        <taxon>Gastropoda</taxon>
        <taxon>Heterobranchia</taxon>
        <taxon>Euthyneura</taxon>
        <taxon>Panpulmonata</taxon>
        <taxon>Sacoglossa</taxon>
        <taxon>Placobranchoidea</taxon>
        <taxon>Plakobranchidae</taxon>
        <taxon>Plakobranchus</taxon>
    </lineage>
</organism>
<accession>A0AAV4D3A6</accession>
<protein>
    <submittedName>
        <fullName evidence="2">Uncharacterized protein</fullName>
    </submittedName>
</protein>
<reference evidence="2 3" key="1">
    <citation type="journal article" date="2021" name="Elife">
        <title>Chloroplast acquisition without the gene transfer in kleptoplastic sea slugs, Plakobranchus ocellatus.</title>
        <authorList>
            <person name="Maeda T."/>
            <person name="Takahashi S."/>
            <person name="Yoshida T."/>
            <person name="Shimamura S."/>
            <person name="Takaki Y."/>
            <person name="Nagai Y."/>
            <person name="Toyoda A."/>
            <person name="Suzuki Y."/>
            <person name="Arimoto A."/>
            <person name="Ishii H."/>
            <person name="Satoh N."/>
            <person name="Nishiyama T."/>
            <person name="Hasebe M."/>
            <person name="Maruyama T."/>
            <person name="Minagawa J."/>
            <person name="Obokata J."/>
            <person name="Shigenobu S."/>
        </authorList>
    </citation>
    <scope>NUCLEOTIDE SEQUENCE [LARGE SCALE GENOMIC DNA]</scope>
</reference>